<keyword evidence="1" id="KW-0812">Transmembrane</keyword>
<feature type="transmembrane region" description="Helical" evidence="1">
    <location>
        <begin position="50"/>
        <end position="67"/>
    </location>
</feature>
<organism evidence="2">
    <name type="scientific">Thiolapillus brandeum</name>
    <dbReference type="NCBI Taxonomy" id="1076588"/>
    <lineage>
        <taxon>Bacteria</taxon>
        <taxon>Pseudomonadati</taxon>
        <taxon>Pseudomonadota</taxon>
        <taxon>Gammaproteobacteria</taxon>
        <taxon>Chromatiales</taxon>
        <taxon>Sedimenticolaceae</taxon>
        <taxon>Thiolapillus</taxon>
    </lineage>
</organism>
<reference evidence="2" key="1">
    <citation type="journal article" date="2020" name="mSystems">
        <title>Genome- and Community-Level Interaction Insights into Carbon Utilization and Element Cycling Functions of Hydrothermarchaeota in Hydrothermal Sediment.</title>
        <authorList>
            <person name="Zhou Z."/>
            <person name="Liu Y."/>
            <person name="Xu W."/>
            <person name="Pan J."/>
            <person name="Luo Z.H."/>
            <person name="Li M."/>
        </authorList>
    </citation>
    <scope>NUCLEOTIDE SEQUENCE [LARGE SCALE GENOMIC DNA]</scope>
    <source>
        <strain evidence="2">HyVt-26</strain>
    </source>
</reference>
<gene>
    <name evidence="2" type="ORF">ENG92_04455</name>
</gene>
<keyword evidence="1" id="KW-0472">Membrane</keyword>
<name>A0A831KD81_9GAMM</name>
<evidence type="ECO:0000256" key="1">
    <source>
        <dbReference type="SAM" id="Phobius"/>
    </source>
</evidence>
<dbReference type="EMBL" id="DRCV01000196">
    <property type="protein sequence ID" value="HDK38249.1"/>
    <property type="molecule type" value="Genomic_DNA"/>
</dbReference>
<comment type="caution">
    <text evidence="2">The sequence shown here is derived from an EMBL/GenBank/DDBJ whole genome shotgun (WGS) entry which is preliminary data.</text>
</comment>
<keyword evidence="1" id="KW-1133">Transmembrane helix</keyword>
<proteinExistence type="predicted"/>
<sequence length="176" mass="20472">MPSEKPRSRKLPGGWLFLLGVVALYLALIPFHAEFIQNSFQRFLHMGRDLLPVLGLVFFFLWLFNLLGNLQEKAARLTDRDSGLRGWLLAMTMGVLSHGPIYPWYPLLRRLMHKGTRPALIATFLYARSIKLPWLPVMAHYFGLSYMMILTLLMLLFSPLHGWLVERICRVANQRY</sequence>
<protein>
    <submittedName>
        <fullName evidence="2">Permease</fullName>
    </submittedName>
</protein>
<feature type="transmembrane region" description="Helical" evidence="1">
    <location>
        <begin position="143"/>
        <end position="165"/>
    </location>
</feature>
<feature type="transmembrane region" description="Helical" evidence="1">
    <location>
        <begin position="87"/>
        <end position="107"/>
    </location>
</feature>
<accession>A0A831KD81</accession>
<dbReference type="Proteomes" id="UP000885822">
    <property type="component" value="Unassembled WGS sequence"/>
</dbReference>
<dbReference type="AlphaFoldDB" id="A0A831KD81"/>
<evidence type="ECO:0000313" key="2">
    <source>
        <dbReference type="EMBL" id="HDK38249.1"/>
    </source>
</evidence>
<feature type="transmembrane region" description="Helical" evidence="1">
    <location>
        <begin position="12"/>
        <end position="29"/>
    </location>
</feature>